<evidence type="ECO:0000313" key="2">
    <source>
        <dbReference type="EMBL" id="KAK2144549.1"/>
    </source>
</evidence>
<reference evidence="2" key="1">
    <citation type="journal article" date="2023" name="Mol. Biol. Evol.">
        <title>Third-Generation Sequencing Reveals the Adaptive Role of the Epigenome in Three Deep-Sea Polychaetes.</title>
        <authorList>
            <person name="Perez M."/>
            <person name="Aroh O."/>
            <person name="Sun Y."/>
            <person name="Lan Y."/>
            <person name="Juniper S.K."/>
            <person name="Young C.R."/>
            <person name="Angers B."/>
            <person name="Qian P.Y."/>
        </authorList>
    </citation>
    <scope>NUCLEOTIDE SEQUENCE</scope>
    <source>
        <strain evidence="2">P08H-3</strain>
    </source>
</reference>
<dbReference type="InterPro" id="IPR050373">
    <property type="entry name" value="Fibrinogen_C-term_domain"/>
</dbReference>
<gene>
    <name evidence="2" type="ORF">LSH36_748g02070</name>
</gene>
<dbReference type="InterPro" id="IPR036056">
    <property type="entry name" value="Fibrinogen-like_C"/>
</dbReference>
<dbReference type="GO" id="GO:0005615">
    <property type="term" value="C:extracellular space"/>
    <property type="evidence" value="ECO:0007669"/>
    <property type="project" value="TreeGrafter"/>
</dbReference>
<dbReference type="Pfam" id="PF00147">
    <property type="entry name" value="Fibrinogen_C"/>
    <property type="match status" value="1"/>
</dbReference>
<dbReference type="PROSITE" id="PS51406">
    <property type="entry name" value="FIBRINOGEN_C_2"/>
    <property type="match status" value="1"/>
</dbReference>
<dbReference type="InterPro" id="IPR002181">
    <property type="entry name" value="Fibrinogen_a/b/g_C_dom"/>
</dbReference>
<proteinExistence type="predicted"/>
<dbReference type="SMART" id="SM00186">
    <property type="entry name" value="FBG"/>
    <property type="match status" value="1"/>
</dbReference>
<dbReference type="AlphaFoldDB" id="A0AAD9MVJ0"/>
<name>A0AAD9MVJ0_9ANNE</name>
<dbReference type="Gene3D" id="3.90.215.10">
    <property type="entry name" value="Gamma Fibrinogen, chain A, domain 1"/>
    <property type="match status" value="1"/>
</dbReference>
<evidence type="ECO:0000313" key="3">
    <source>
        <dbReference type="Proteomes" id="UP001208570"/>
    </source>
</evidence>
<organism evidence="2 3">
    <name type="scientific">Paralvinella palmiformis</name>
    <dbReference type="NCBI Taxonomy" id="53620"/>
    <lineage>
        <taxon>Eukaryota</taxon>
        <taxon>Metazoa</taxon>
        <taxon>Spiralia</taxon>
        <taxon>Lophotrochozoa</taxon>
        <taxon>Annelida</taxon>
        <taxon>Polychaeta</taxon>
        <taxon>Sedentaria</taxon>
        <taxon>Canalipalpata</taxon>
        <taxon>Terebellida</taxon>
        <taxon>Terebelliformia</taxon>
        <taxon>Alvinellidae</taxon>
        <taxon>Paralvinella</taxon>
    </lineage>
</organism>
<evidence type="ECO:0000259" key="1">
    <source>
        <dbReference type="PROSITE" id="PS51406"/>
    </source>
</evidence>
<keyword evidence="3" id="KW-1185">Reference proteome</keyword>
<dbReference type="EMBL" id="JAODUP010000748">
    <property type="protein sequence ID" value="KAK2144549.1"/>
    <property type="molecule type" value="Genomic_DNA"/>
</dbReference>
<dbReference type="InterPro" id="IPR014716">
    <property type="entry name" value="Fibrinogen_a/b/g_C_1"/>
</dbReference>
<sequence>MKTERSYPRYQCWSRVFVCLVITGRYSASGLRMTSHGLFMKLDDARSGGQLLYEGVSPSTSHCSVMCLGHSGCDASNYISDVGTCQLLEYGELRRESGFTYIQRAKKPRPRDCQDVLDSGTTIDGIYIIALDRTRRISVYCQFDDGVAWMIFLKRINDSVPFETYSWAAYKTGFGHVYGAYFIGNDNLHDITVNRRVKYALRVDLTADTGTSLYADYMYFAVTREDYKYRLILGPYDDTSSLDDSFSGNNGQRFSTSDQDNDSNETGNCAQQYAGGWWYSNCTYCSLTSEYGPNSQNGIFWNSWPSVYNYFRYAAMKMRRILA</sequence>
<protein>
    <recommendedName>
        <fullName evidence="1">Fibrinogen C-terminal domain-containing protein</fullName>
    </recommendedName>
</protein>
<dbReference type="PANTHER" id="PTHR19143">
    <property type="entry name" value="FIBRINOGEN/TENASCIN/ANGIOPOEITIN"/>
    <property type="match status" value="1"/>
</dbReference>
<dbReference type="SUPFAM" id="SSF56496">
    <property type="entry name" value="Fibrinogen C-terminal domain-like"/>
    <property type="match status" value="1"/>
</dbReference>
<feature type="domain" description="Fibrinogen C-terminal" evidence="1">
    <location>
        <begin position="104"/>
        <end position="322"/>
    </location>
</feature>
<comment type="caution">
    <text evidence="2">The sequence shown here is derived from an EMBL/GenBank/DDBJ whole genome shotgun (WGS) entry which is preliminary data.</text>
</comment>
<accession>A0AAD9MVJ0</accession>
<dbReference type="Proteomes" id="UP001208570">
    <property type="component" value="Unassembled WGS sequence"/>
</dbReference>